<organism evidence="1 2">
    <name type="scientific">Marinobacter panjinensis</name>
    <dbReference type="NCBI Taxonomy" id="2576384"/>
    <lineage>
        <taxon>Bacteria</taxon>
        <taxon>Pseudomonadati</taxon>
        <taxon>Pseudomonadota</taxon>
        <taxon>Gammaproteobacteria</taxon>
        <taxon>Pseudomonadales</taxon>
        <taxon>Marinobacteraceae</taxon>
        <taxon>Marinobacter</taxon>
    </lineage>
</organism>
<evidence type="ECO:0000313" key="1">
    <source>
        <dbReference type="EMBL" id="TKV67002.1"/>
    </source>
</evidence>
<gene>
    <name evidence="1" type="ORF">FDP08_02305</name>
</gene>
<dbReference type="AlphaFoldDB" id="A0A4U6R2H6"/>
<reference evidence="1 2" key="1">
    <citation type="submission" date="2019-05" db="EMBL/GenBank/DDBJ databases">
        <title>Marinobacter panjinensis sp. nov., a moderately halophilic bacterium isolated from sea tidal flat environment.</title>
        <authorList>
            <person name="Yang W."/>
            <person name="An M."/>
            <person name="He W."/>
            <person name="Luo X."/>
            <person name="Zhu L."/>
            <person name="Chen G."/>
            <person name="Zhang Y."/>
            <person name="Wang Y."/>
        </authorList>
    </citation>
    <scope>NUCLEOTIDE SEQUENCE [LARGE SCALE GENOMIC DNA]</scope>
    <source>
        <strain evidence="1 2">PJ-16</strain>
    </source>
</reference>
<name>A0A4U6R2H6_9GAMM</name>
<dbReference type="OrthoDB" id="7376415at2"/>
<protein>
    <submittedName>
        <fullName evidence="1">DUF1127 domain-containing protein</fullName>
    </submittedName>
</protein>
<dbReference type="RefSeq" id="WP_137434422.1">
    <property type="nucleotide sequence ID" value="NZ_JANRHC010000005.1"/>
</dbReference>
<evidence type="ECO:0000313" key="2">
    <source>
        <dbReference type="Proteomes" id="UP000308488"/>
    </source>
</evidence>
<accession>A0A4U6R2H6</accession>
<dbReference type="Proteomes" id="UP000308488">
    <property type="component" value="Unassembled WGS sequence"/>
</dbReference>
<proteinExistence type="predicted"/>
<comment type="caution">
    <text evidence="1">The sequence shown here is derived from an EMBL/GenBank/DDBJ whole genome shotgun (WGS) entry which is preliminary data.</text>
</comment>
<keyword evidence="2" id="KW-1185">Reference proteome</keyword>
<sequence length="63" mass="7608">MNIEAVLSSRLKFFLDHHRTRTRLRERLNGLPARELDRLAWDVGLSRAELLREAHRPFWKTVR</sequence>
<dbReference type="EMBL" id="SZYH01000001">
    <property type="protein sequence ID" value="TKV67002.1"/>
    <property type="molecule type" value="Genomic_DNA"/>
</dbReference>